<comment type="subcellular location">
    <subcellularLocation>
        <location evidence="1">Membrane</location>
        <topology evidence="1">Multi-pass membrane protein</topology>
    </subcellularLocation>
</comment>
<dbReference type="SUPFAM" id="SSF81340">
    <property type="entry name" value="Clc chloride channel"/>
    <property type="match status" value="1"/>
</dbReference>
<feature type="transmembrane region" description="Helical" evidence="8">
    <location>
        <begin position="310"/>
        <end position="331"/>
    </location>
</feature>
<dbReference type="Gene3D" id="1.10.3080.10">
    <property type="entry name" value="Clc chloride channel"/>
    <property type="match status" value="1"/>
</dbReference>
<feature type="transmembrane region" description="Helical" evidence="8">
    <location>
        <begin position="95"/>
        <end position="120"/>
    </location>
</feature>
<dbReference type="GO" id="GO:0005247">
    <property type="term" value="F:voltage-gated chloride channel activity"/>
    <property type="evidence" value="ECO:0007669"/>
    <property type="project" value="TreeGrafter"/>
</dbReference>
<dbReference type="PANTHER" id="PTHR45711">
    <property type="entry name" value="CHLORIDE CHANNEL PROTEIN"/>
    <property type="match status" value="1"/>
</dbReference>
<dbReference type="AlphaFoldDB" id="A0A1R0H710"/>
<dbReference type="OrthoDB" id="431497at2759"/>
<evidence type="ECO:0000256" key="1">
    <source>
        <dbReference type="ARBA" id="ARBA00004141"/>
    </source>
</evidence>
<dbReference type="InterPro" id="IPR014743">
    <property type="entry name" value="Cl-channel_core"/>
</dbReference>
<evidence type="ECO:0000313" key="9">
    <source>
        <dbReference type="EMBL" id="OLY84903.1"/>
    </source>
</evidence>
<dbReference type="PANTHER" id="PTHR45711:SF6">
    <property type="entry name" value="CHLORIDE CHANNEL PROTEIN"/>
    <property type="match status" value="1"/>
</dbReference>
<evidence type="ECO:0000256" key="2">
    <source>
        <dbReference type="ARBA" id="ARBA00022448"/>
    </source>
</evidence>
<evidence type="ECO:0000256" key="5">
    <source>
        <dbReference type="ARBA" id="ARBA00023065"/>
    </source>
</evidence>
<dbReference type="InterPro" id="IPR001807">
    <property type="entry name" value="ClC"/>
</dbReference>
<feature type="transmembrane region" description="Helical" evidence="8">
    <location>
        <begin position="230"/>
        <end position="248"/>
    </location>
</feature>
<evidence type="ECO:0000256" key="7">
    <source>
        <dbReference type="ARBA" id="ARBA00023214"/>
    </source>
</evidence>
<keyword evidence="10" id="KW-1185">Reference proteome</keyword>
<dbReference type="GO" id="GO:0005886">
    <property type="term" value="C:plasma membrane"/>
    <property type="evidence" value="ECO:0007669"/>
    <property type="project" value="TreeGrafter"/>
</dbReference>
<accession>A0A1R0H710</accession>
<feature type="transmembrane region" description="Helical" evidence="8">
    <location>
        <begin position="269"/>
        <end position="290"/>
    </location>
</feature>
<keyword evidence="7" id="KW-0868">Chloride</keyword>
<evidence type="ECO:0000256" key="4">
    <source>
        <dbReference type="ARBA" id="ARBA00022989"/>
    </source>
</evidence>
<dbReference type="PRINTS" id="PR00762">
    <property type="entry name" value="CLCHANNEL"/>
</dbReference>
<keyword evidence="4 8" id="KW-1133">Transmembrane helix</keyword>
<keyword evidence="2" id="KW-0813">Transport</keyword>
<protein>
    <submittedName>
        <fullName evidence="9">H(+)/Cl(-) exchange transporter 3</fullName>
    </submittedName>
</protein>
<comment type="caution">
    <text evidence="9">The sequence shown here is derived from an EMBL/GenBank/DDBJ whole genome shotgun (WGS) entry which is preliminary data.</text>
</comment>
<dbReference type="EMBL" id="LSSL01000312">
    <property type="protein sequence ID" value="OLY84903.1"/>
    <property type="molecule type" value="Genomic_DNA"/>
</dbReference>
<reference evidence="9 10" key="1">
    <citation type="journal article" date="2016" name="Mol. Biol. Evol.">
        <title>Genome-Wide Survey of Gut Fungi (Harpellales) Reveals the First Horizontally Transferred Ubiquitin Gene from a Mosquito Host.</title>
        <authorList>
            <person name="Wang Y."/>
            <person name="White M.M."/>
            <person name="Kvist S."/>
            <person name="Moncalvo J.M."/>
        </authorList>
    </citation>
    <scope>NUCLEOTIDE SEQUENCE [LARGE SCALE GENOMIC DNA]</scope>
    <source>
        <strain evidence="9 10">ALG-7-W6</strain>
    </source>
</reference>
<evidence type="ECO:0000313" key="10">
    <source>
        <dbReference type="Proteomes" id="UP000187455"/>
    </source>
</evidence>
<dbReference type="GO" id="GO:0005794">
    <property type="term" value="C:Golgi apparatus"/>
    <property type="evidence" value="ECO:0007669"/>
    <property type="project" value="TreeGrafter"/>
</dbReference>
<feature type="transmembrane region" description="Helical" evidence="8">
    <location>
        <begin position="164"/>
        <end position="186"/>
    </location>
</feature>
<dbReference type="Pfam" id="PF00654">
    <property type="entry name" value="Voltage_CLC"/>
    <property type="match status" value="1"/>
</dbReference>
<keyword evidence="5" id="KW-0406">Ion transport</keyword>
<dbReference type="STRING" id="133383.A0A1R0H710"/>
<feature type="transmembrane region" description="Helical" evidence="8">
    <location>
        <begin position="207"/>
        <end position="224"/>
    </location>
</feature>
<keyword evidence="3 8" id="KW-0812">Transmembrane</keyword>
<gene>
    <name evidence="9" type="ORF">AYI68_g924</name>
</gene>
<evidence type="ECO:0000256" key="8">
    <source>
        <dbReference type="SAM" id="Phobius"/>
    </source>
</evidence>
<keyword evidence="6 8" id="KW-0472">Membrane</keyword>
<dbReference type="Proteomes" id="UP000187455">
    <property type="component" value="Unassembled WGS sequence"/>
</dbReference>
<evidence type="ECO:0000256" key="3">
    <source>
        <dbReference type="ARBA" id="ARBA00022692"/>
    </source>
</evidence>
<evidence type="ECO:0000256" key="6">
    <source>
        <dbReference type="ARBA" id="ARBA00023136"/>
    </source>
</evidence>
<organism evidence="9 10">
    <name type="scientific">Smittium mucronatum</name>
    <dbReference type="NCBI Taxonomy" id="133383"/>
    <lineage>
        <taxon>Eukaryota</taxon>
        <taxon>Fungi</taxon>
        <taxon>Fungi incertae sedis</taxon>
        <taxon>Zoopagomycota</taxon>
        <taxon>Kickxellomycotina</taxon>
        <taxon>Harpellomycetes</taxon>
        <taxon>Harpellales</taxon>
        <taxon>Legeriomycetaceae</taxon>
        <taxon>Smittium</taxon>
    </lineage>
</organism>
<proteinExistence type="predicted"/>
<sequence length="356" mass="38857">MTQRAPNDVNEEFFLPLQDLSHLDQQNNSKSDGAVVSFASWFATSAIHRARYKDFSSMDWIFDNYKARERIQNLEGGSKTLLGKLKLSYELSQPWIVLLLVGVSVGILSTIISITTQWMIDLRDGYCKTGFYLNQKFCCWKADGVKWSIGENTVQFSSYLLDSVVFSGIATFLVISYAPFAAGQGIAELKTIMSGFIMKEFLSAKTLLIKSVSIVFAVASGLSVGKEVALVHISACCANFFSGIFPSIKQNEAQKRQLLSAASAAGISVAFGAPIAGVLFSLEGIVGSLVVKLDSMFSNYRQKSFLNKFARGEVVVVAALTSIICYGNIFARSDAVTLVSNLFTECRAIDNSGICE</sequence>
<name>A0A1R0H710_9FUNG</name>
<dbReference type="GO" id="GO:0005769">
    <property type="term" value="C:early endosome"/>
    <property type="evidence" value="ECO:0007669"/>
    <property type="project" value="TreeGrafter"/>
</dbReference>